<gene>
    <name evidence="2" type="ORF">UC8_45580</name>
</gene>
<evidence type="ECO:0000256" key="1">
    <source>
        <dbReference type="SAM" id="MobiDB-lite"/>
    </source>
</evidence>
<dbReference type="EMBL" id="CP042914">
    <property type="protein sequence ID" value="QEG42519.1"/>
    <property type="molecule type" value="Genomic_DNA"/>
</dbReference>
<accession>A0A5B9QXB2</accession>
<keyword evidence="3" id="KW-1185">Reference proteome</keyword>
<reference evidence="2 3" key="1">
    <citation type="submission" date="2019-08" db="EMBL/GenBank/DDBJ databases">
        <title>Deep-cultivation of Planctomycetes and their phenomic and genomic characterization uncovers novel biology.</title>
        <authorList>
            <person name="Wiegand S."/>
            <person name="Jogler M."/>
            <person name="Boedeker C."/>
            <person name="Pinto D."/>
            <person name="Vollmers J."/>
            <person name="Rivas-Marin E."/>
            <person name="Kohn T."/>
            <person name="Peeters S.H."/>
            <person name="Heuer A."/>
            <person name="Rast P."/>
            <person name="Oberbeckmann S."/>
            <person name="Bunk B."/>
            <person name="Jeske O."/>
            <person name="Meyerdierks A."/>
            <person name="Storesund J.E."/>
            <person name="Kallscheuer N."/>
            <person name="Luecker S."/>
            <person name="Lage O.M."/>
            <person name="Pohl T."/>
            <person name="Merkel B.J."/>
            <person name="Hornburger P."/>
            <person name="Mueller R.-W."/>
            <person name="Bruemmer F."/>
            <person name="Labrenz M."/>
            <person name="Spormann A.M."/>
            <person name="Op den Camp H."/>
            <person name="Overmann J."/>
            <person name="Amann R."/>
            <person name="Jetten M.S.M."/>
            <person name="Mascher T."/>
            <person name="Medema M.H."/>
            <person name="Devos D.P."/>
            <person name="Kaster A.-K."/>
            <person name="Ovreas L."/>
            <person name="Rohde M."/>
            <person name="Galperin M.Y."/>
            <person name="Jogler C."/>
        </authorList>
    </citation>
    <scope>NUCLEOTIDE SEQUENCE [LARGE SCALE GENOMIC DNA]</scope>
    <source>
        <strain evidence="2 3">UC8</strain>
    </source>
</reference>
<dbReference type="AlphaFoldDB" id="A0A5B9QXB2"/>
<evidence type="ECO:0000313" key="3">
    <source>
        <dbReference type="Proteomes" id="UP000325286"/>
    </source>
</evidence>
<feature type="region of interest" description="Disordered" evidence="1">
    <location>
        <begin position="1"/>
        <end position="24"/>
    </location>
</feature>
<evidence type="ECO:0000313" key="2">
    <source>
        <dbReference type="EMBL" id="QEG42519.1"/>
    </source>
</evidence>
<dbReference type="RefSeq" id="WP_148080480.1">
    <property type="nucleotide sequence ID" value="NZ_CP042914.1"/>
</dbReference>
<protein>
    <submittedName>
        <fullName evidence="2">Uncharacterized protein</fullName>
    </submittedName>
</protein>
<dbReference type="Proteomes" id="UP000325286">
    <property type="component" value="Chromosome"/>
</dbReference>
<dbReference type="KEGG" id="rul:UC8_45580"/>
<organism evidence="2 3">
    <name type="scientific">Roseimaritima ulvae</name>
    <dbReference type="NCBI Taxonomy" id="980254"/>
    <lineage>
        <taxon>Bacteria</taxon>
        <taxon>Pseudomonadati</taxon>
        <taxon>Planctomycetota</taxon>
        <taxon>Planctomycetia</taxon>
        <taxon>Pirellulales</taxon>
        <taxon>Pirellulaceae</taxon>
        <taxon>Roseimaritima</taxon>
    </lineage>
</organism>
<sequence>MKALNRKTPATHAPADQASSPRRLVRLTPDQAGRWLGYLERTAKGERPMADCLKQLHSELAEAAWLGRWKRETTQLELCTMLVADVFGELAQLSQHNHSKEDFETLEEMLVALCIDQN</sequence>
<name>A0A5B9QXB2_9BACT</name>
<proteinExistence type="predicted"/>